<dbReference type="RefSeq" id="WP_163957024.1">
    <property type="nucleotide sequence ID" value="NZ_BAAAES010000010.1"/>
</dbReference>
<sequence>MSRRRNVPPEQGAPPARETPARDTAAAREARGSVHEAIGKLIGDDAASAHGKTEKHAGAAEGAAADPTPRD</sequence>
<evidence type="ECO:0008006" key="4">
    <source>
        <dbReference type="Google" id="ProtNLM"/>
    </source>
</evidence>
<evidence type="ECO:0000313" key="3">
    <source>
        <dbReference type="Proteomes" id="UP001500238"/>
    </source>
</evidence>
<dbReference type="InterPro" id="IPR036629">
    <property type="entry name" value="YjbJ_sf"/>
</dbReference>
<organism evidence="2 3">
    <name type="scientific">Sphingomonas insulae</name>
    <dbReference type="NCBI Taxonomy" id="424800"/>
    <lineage>
        <taxon>Bacteria</taxon>
        <taxon>Pseudomonadati</taxon>
        <taxon>Pseudomonadota</taxon>
        <taxon>Alphaproteobacteria</taxon>
        <taxon>Sphingomonadales</taxon>
        <taxon>Sphingomonadaceae</taxon>
        <taxon>Sphingomonas</taxon>
    </lineage>
</organism>
<dbReference type="SUPFAM" id="SSF69047">
    <property type="entry name" value="Hypothetical protein YjbJ"/>
    <property type="match status" value="1"/>
</dbReference>
<dbReference type="EMBL" id="BAAAES010000010">
    <property type="protein sequence ID" value="GAA0674718.1"/>
    <property type="molecule type" value="Genomic_DNA"/>
</dbReference>
<feature type="region of interest" description="Disordered" evidence="1">
    <location>
        <begin position="1"/>
        <end position="71"/>
    </location>
</feature>
<reference evidence="3" key="1">
    <citation type="journal article" date="2019" name="Int. J. Syst. Evol. Microbiol.">
        <title>The Global Catalogue of Microorganisms (GCM) 10K type strain sequencing project: providing services to taxonomists for standard genome sequencing and annotation.</title>
        <authorList>
            <consortium name="The Broad Institute Genomics Platform"/>
            <consortium name="The Broad Institute Genome Sequencing Center for Infectious Disease"/>
            <person name="Wu L."/>
            <person name="Ma J."/>
        </authorList>
    </citation>
    <scope>NUCLEOTIDE SEQUENCE [LARGE SCALE GENOMIC DNA]</scope>
    <source>
        <strain evidence="3">JCM 14603</strain>
    </source>
</reference>
<accession>A0ABP3T744</accession>
<proteinExistence type="predicted"/>
<evidence type="ECO:0000256" key="1">
    <source>
        <dbReference type="SAM" id="MobiDB-lite"/>
    </source>
</evidence>
<keyword evidence="3" id="KW-1185">Reference proteome</keyword>
<protein>
    <recommendedName>
        <fullName evidence="4">CsbD family protein</fullName>
    </recommendedName>
</protein>
<comment type="caution">
    <text evidence="2">The sequence shown here is derived from an EMBL/GenBank/DDBJ whole genome shotgun (WGS) entry which is preliminary data.</text>
</comment>
<evidence type="ECO:0000313" key="2">
    <source>
        <dbReference type="EMBL" id="GAA0674718.1"/>
    </source>
</evidence>
<name>A0ABP3T744_9SPHN</name>
<feature type="compositionally biased region" description="Basic and acidic residues" evidence="1">
    <location>
        <begin position="19"/>
        <end position="38"/>
    </location>
</feature>
<dbReference type="Proteomes" id="UP001500238">
    <property type="component" value="Unassembled WGS sequence"/>
</dbReference>
<gene>
    <name evidence="2" type="ORF">GCM10009102_28520</name>
</gene>